<comment type="caution">
    <text evidence="6">The sequence shown here is derived from an EMBL/GenBank/DDBJ whole genome shotgun (WGS) entry which is preliminary data.</text>
</comment>
<evidence type="ECO:0000256" key="2">
    <source>
        <dbReference type="ARBA" id="ARBA00022679"/>
    </source>
</evidence>
<reference evidence="7" key="1">
    <citation type="submission" date="2017-03" db="EMBL/GenBank/DDBJ databases">
        <title>Phytopthora megakarya and P. palmivora, two closely related causual agents of cacao black pod achieved similar genome size and gene model numbers by different mechanisms.</title>
        <authorList>
            <person name="Ali S."/>
            <person name="Shao J."/>
            <person name="Larry D.J."/>
            <person name="Kronmiller B."/>
            <person name="Shen D."/>
            <person name="Strem M.D."/>
            <person name="Melnick R.L."/>
            <person name="Guiltinan M.J."/>
            <person name="Tyler B.M."/>
            <person name="Meinhardt L.W."/>
            <person name="Bailey B.A."/>
        </authorList>
    </citation>
    <scope>NUCLEOTIDE SEQUENCE [LARGE SCALE GENOMIC DNA]</scope>
    <source>
        <strain evidence="7">zdho120</strain>
    </source>
</reference>
<keyword evidence="5" id="KW-0067">ATP-binding</keyword>
<feature type="non-terminal residue" evidence="6">
    <location>
        <position position="101"/>
    </location>
</feature>
<dbReference type="PANTHER" id="PTHR45800:SF11">
    <property type="entry name" value="PHOSPHATIDYLINOSITOL 3-KINASE-RELATED PROTEIN KINASE"/>
    <property type="match status" value="1"/>
</dbReference>
<keyword evidence="3" id="KW-0547">Nucleotide-binding</keyword>
<evidence type="ECO:0000313" key="6">
    <source>
        <dbReference type="EMBL" id="OWY96684.1"/>
    </source>
</evidence>
<dbReference type="OrthoDB" id="5839at2759"/>
<dbReference type="GO" id="GO:0005524">
    <property type="term" value="F:ATP binding"/>
    <property type="evidence" value="ECO:0007669"/>
    <property type="project" value="UniProtKB-KW"/>
</dbReference>
<evidence type="ECO:0000256" key="4">
    <source>
        <dbReference type="ARBA" id="ARBA00022777"/>
    </source>
</evidence>
<name>A0A225UU42_9STRA</name>
<evidence type="ECO:0000313" key="7">
    <source>
        <dbReference type="Proteomes" id="UP000198211"/>
    </source>
</evidence>
<dbReference type="GO" id="GO:0016301">
    <property type="term" value="F:kinase activity"/>
    <property type="evidence" value="ECO:0007669"/>
    <property type="project" value="UniProtKB-KW"/>
</dbReference>
<organism evidence="6 7">
    <name type="scientific">Phytophthora megakarya</name>
    <dbReference type="NCBI Taxonomy" id="4795"/>
    <lineage>
        <taxon>Eukaryota</taxon>
        <taxon>Sar</taxon>
        <taxon>Stramenopiles</taxon>
        <taxon>Oomycota</taxon>
        <taxon>Peronosporomycetes</taxon>
        <taxon>Peronosporales</taxon>
        <taxon>Peronosporaceae</taxon>
        <taxon>Phytophthora</taxon>
    </lineage>
</organism>
<evidence type="ECO:0000256" key="3">
    <source>
        <dbReference type="ARBA" id="ARBA00022741"/>
    </source>
</evidence>
<evidence type="ECO:0000256" key="1">
    <source>
        <dbReference type="ARBA" id="ARBA00008941"/>
    </source>
</evidence>
<gene>
    <name evidence="6" type="ORF">PHMEG_00032988</name>
</gene>
<proteinExistence type="inferred from homology"/>
<protein>
    <submittedName>
        <fullName evidence="6">Phosphatidylinositol 3 and 4-kinase</fullName>
    </submittedName>
</protein>
<dbReference type="InterPro" id="IPR044571">
    <property type="entry name" value="P4KG1-8"/>
</dbReference>
<keyword evidence="7" id="KW-1185">Reference proteome</keyword>
<accession>A0A225UU42</accession>
<dbReference type="PANTHER" id="PTHR45800">
    <property type="entry name" value="PHOSPHATIDYLINOSITOL 4-KINASE GAMMA"/>
    <property type="match status" value="1"/>
</dbReference>
<dbReference type="AlphaFoldDB" id="A0A225UU42"/>
<keyword evidence="4 6" id="KW-0418">Kinase</keyword>
<dbReference type="Proteomes" id="UP000198211">
    <property type="component" value="Unassembled WGS sequence"/>
</dbReference>
<keyword evidence="2" id="KW-0808">Transferase</keyword>
<evidence type="ECO:0000256" key="5">
    <source>
        <dbReference type="ARBA" id="ARBA00022840"/>
    </source>
</evidence>
<dbReference type="EMBL" id="NBNE01011337">
    <property type="protein sequence ID" value="OWY96684.1"/>
    <property type="molecule type" value="Genomic_DNA"/>
</dbReference>
<sequence length="101" mass="10863">MHSIEVLKPSAYTGSSMYFKEAALLANQVLTGLQARIAPVPINDCTGGVYYLRTKNRRLTGVFKPADEEAYAPNNPKEFLKLEKSGGLSGMRKGISAGDAA</sequence>
<comment type="similarity">
    <text evidence="1">Belongs to the PI3/PI4-kinase family. Type II PI4K subfamily.</text>
</comment>
<dbReference type="STRING" id="4795.A0A225UU42"/>